<keyword evidence="1" id="KW-0732">Signal</keyword>
<dbReference type="Pfam" id="PF07327">
    <property type="entry name" value="Neuroparsin"/>
    <property type="match status" value="1"/>
</dbReference>
<dbReference type="Proteomes" id="UP001353858">
    <property type="component" value="Unassembled WGS sequence"/>
</dbReference>
<evidence type="ECO:0000313" key="3">
    <source>
        <dbReference type="Proteomes" id="UP001353858"/>
    </source>
</evidence>
<proteinExistence type="predicted"/>
<keyword evidence="3" id="KW-1185">Reference proteome</keyword>
<evidence type="ECO:0000313" key="2">
    <source>
        <dbReference type="EMBL" id="KAK4885255.1"/>
    </source>
</evidence>
<protein>
    <recommendedName>
        <fullName evidence="4">Neuroparsin</fullName>
    </recommendedName>
</protein>
<dbReference type="Gene3D" id="4.10.40.20">
    <property type="match status" value="1"/>
</dbReference>
<dbReference type="EMBL" id="JARPUR010000001">
    <property type="protein sequence ID" value="KAK4885255.1"/>
    <property type="molecule type" value="Genomic_DNA"/>
</dbReference>
<organism evidence="2 3">
    <name type="scientific">Aquatica leii</name>
    <dbReference type="NCBI Taxonomy" id="1421715"/>
    <lineage>
        <taxon>Eukaryota</taxon>
        <taxon>Metazoa</taxon>
        <taxon>Ecdysozoa</taxon>
        <taxon>Arthropoda</taxon>
        <taxon>Hexapoda</taxon>
        <taxon>Insecta</taxon>
        <taxon>Pterygota</taxon>
        <taxon>Neoptera</taxon>
        <taxon>Endopterygota</taxon>
        <taxon>Coleoptera</taxon>
        <taxon>Polyphaga</taxon>
        <taxon>Elateriformia</taxon>
        <taxon>Elateroidea</taxon>
        <taxon>Lampyridae</taxon>
        <taxon>Luciolinae</taxon>
        <taxon>Aquatica</taxon>
    </lineage>
</organism>
<evidence type="ECO:0008006" key="4">
    <source>
        <dbReference type="Google" id="ProtNLM"/>
    </source>
</evidence>
<sequence>MWGSSLLPLTFVFIILTFCYSSDARWVCNPCVTEDECEREPIEFCMWGEARDSCNRRVCAKGPGERCGGPLGILGQCGEGMMCKTDERCHGCSTQTFQCHP</sequence>
<reference evidence="3" key="1">
    <citation type="submission" date="2023-01" db="EMBL/GenBank/DDBJ databases">
        <title>Key to firefly adult light organ development and bioluminescence: homeobox transcription factors regulate luciferase expression and transportation to peroxisome.</title>
        <authorList>
            <person name="Fu X."/>
        </authorList>
    </citation>
    <scope>NUCLEOTIDE SEQUENCE [LARGE SCALE GENOMIC DNA]</scope>
</reference>
<gene>
    <name evidence="2" type="ORF">RN001_001526</name>
</gene>
<feature type="signal peptide" evidence="1">
    <location>
        <begin position="1"/>
        <end position="24"/>
    </location>
</feature>
<dbReference type="InterPro" id="IPR010850">
    <property type="entry name" value="Neuroparsin"/>
</dbReference>
<feature type="chain" id="PRO_5042869596" description="Neuroparsin" evidence="1">
    <location>
        <begin position="25"/>
        <end position="101"/>
    </location>
</feature>
<dbReference type="AlphaFoldDB" id="A0AAN7SSN3"/>
<comment type="caution">
    <text evidence="2">The sequence shown here is derived from an EMBL/GenBank/DDBJ whole genome shotgun (WGS) entry which is preliminary data.</text>
</comment>
<evidence type="ECO:0000256" key="1">
    <source>
        <dbReference type="SAM" id="SignalP"/>
    </source>
</evidence>
<name>A0AAN7SSN3_9COLE</name>
<accession>A0AAN7SSN3</accession>